<gene>
    <name evidence="1" type="ORF">H8B09_09305</name>
</gene>
<evidence type="ECO:0000313" key="1">
    <source>
        <dbReference type="EMBL" id="MBD3918948.1"/>
    </source>
</evidence>
<name>A0ABR8MSP7_9BACL</name>
<comment type="caution">
    <text evidence="1">The sequence shown here is derived from an EMBL/GenBank/DDBJ whole genome shotgun (WGS) entry which is preliminary data.</text>
</comment>
<dbReference type="RefSeq" id="WP_191203232.1">
    <property type="nucleotide sequence ID" value="NZ_JACXZA010000002.1"/>
</dbReference>
<dbReference type="Pfam" id="PF21820">
    <property type="entry name" value="DUF6886"/>
    <property type="match status" value="1"/>
</dbReference>
<accession>A0ABR8MSP7</accession>
<dbReference type="Proteomes" id="UP000609346">
    <property type="component" value="Unassembled WGS sequence"/>
</dbReference>
<dbReference type="InterPro" id="IPR049253">
    <property type="entry name" value="DUF6886"/>
</dbReference>
<keyword evidence="2" id="KW-1185">Reference proteome</keyword>
<sequence length="179" mass="20772">MKLFHFSSSSDIEVFHPRAKATREDMPPVVWAIDEEHQFTFYVPRDCPRIICTRSEDLSEEDNIRFFGTTASDIVMTVETGWYERIEKAALYRYELPSESFRLFDKYAGYYISEEIITPIKMDVITNPLDLLIQLNIDIRLTPNLHPLRNAILNSSLTDFGIHQFGNAAPMEASTWLTE</sequence>
<proteinExistence type="predicted"/>
<dbReference type="EMBL" id="JACXZA010000002">
    <property type="protein sequence ID" value="MBD3918948.1"/>
    <property type="molecule type" value="Genomic_DNA"/>
</dbReference>
<reference evidence="1 2" key="1">
    <citation type="submission" date="2020-09" db="EMBL/GenBank/DDBJ databases">
        <title>Paenibacillus sp. strain PR3 16S rRNA gene Genome sequencing and assembly.</title>
        <authorList>
            <person name="Kim J."/>
        </authorList>
    </citation>
    <scope>NUCLEOTIDE SEQUENCE [LARGE SCALE GENOMIC DNA]</scope>
    <source>
        <strain evidence="1 2">PR3</strain>
    </source>
</reference>
<organism evidence="1 2">
    <name type="scientific">Paenibacillus terricola</name>
    <dbReference type="NCBI Taxonomy" id="2763503"/>
    <lineage>
        <taxon>Bacteria</taxon>
        <taxon>Bacillati</taxon>
        <taxon>Bacillota</taxon>
        <taxon>Bacilli</taxon>
        <taxon>Bacillales</taxon>
        <taxon>Paenibacillaceae</taxon>
        <taxon>Paenibacillus</taxon>
    </lineage>
</organism>
<protein>
    <submittedName>
        <fullName evidence="1">Uncharacterized protein</fullName>
    </submittedName>
</protein>
<evidence type="ECO:0000313" key="2">
    <source>
        <dbReference type="Proteomes" id="UP000609346"/>
    </source>
</evidence>